<organism evidence="1 2">
    <name type="scientific">Nannocystis exedens</name>
    <dbReference type="NCBI Taxonomy" id="54"/>
    <lineage>
        <taxon>Bacteria</taxon>
        <taxon>Pseudomonadati</taxon>
        <taxon>Myxococcota</taxon>
        <taxon>Polyangia</taxon>
        <taxon>Nannocystales</taxon>
        <taxon>Nannocystaceae</taxon>
        <taxon>Nannocystis</taxon>
    </lineage>
</organism>
<evidence type="ECO:0000313" key="2">
    <source>
        <dbReference type="Proteomes" id="UP000199400"/>
    </source>
</evidence>
<reference evidence="2" key="1">
    <citation type="submission" date="2016-10" db="EMBL/GenBank/DDBJ databases">
        <authorList>
            <person name="Varghese N."/>
            <person name="Submissions S."/>
        </authorList>
    </citation>
    <scope>NUCLEOTIDE SEQUENCE [LARGE SCALE GENOMIC DNA]</scope>
    <source>
        <strain evidence="2">ATCC 25963</strain>
    </source>
</reference>
<keyword evidence="2" id="KW-1185">Reference proteome</keyword>
<gene>
    <name evidence="1" type="ORF">SAMN02745121_05672</name>
</gene>
<proteinExistence type="predicted"/>
<dbReference type="AlphaFoldDB" id="A0A1I2DQ12"/>
<dbReference type="RefSeq" id="WP_143140949.1">
    <property type="nucleotide sequence ID" value="NZ_FOMX01000020.1"/>
</dbReference>
<protein>
    <submittedName>
        <fullName evidence="1">Uncharacterized protein</fullName>
    </submittedName>
</protein>
<accession>A0A1I2DQ12</accession>
<dbReference type="EMBL" id="FOMX01000020">
    <property type="protein sequence ID" value="SFE82557.1"/>
    <property type="molecule type" value="Genomic_DNA"/>
</dbReference>
<dbReference type="Proteomes" id="UP000199400">
    <property type="component" value="Unassembled WGS sequence"/>
</dbReference>
<name>A0A1I2DQ12_9BACT</name>
<sequence length="133" mass="14283">MQLCETAVLVEDEDTGGQDDALLELSLNCALAALRDRKVGSISWNRRSGGGQFDEFGRFEMFGDGAARYTTGGVADLCETVVDAVDVVTLKAPEVFAGCLGNTVIEERFACLRQARLDHRTTCVEGEEDCGGV</sequence>
<evidence type="ECO:0000313" key="1">
    <source>
        <dbReference type="EMBL" id="SFE82557.1"/>
    </source>
</evidence>